<dbReference type="AlphaFoldDB" id="A0A095YEJ0"/>
<evidence type="ECO:0000313" key="3">
    <source>
        <dbReference type="Proteomes" id="UP000053528"/>
    </source>
</evidence>
<evidence type="ECO:0000313" key="2">
    <source>
        <dbReference type="EMBL" id="KGF20800.1"/>
    </source>
</evidence>
<dbReference type="Proteomes" id="UP000053528">
    <property type="component" value="Unassembled WGS sequence"/>
</dbReference>
<organism evidence="2 3">
    <name type="scientific">Pseudoglutamicibacter albus DNF00011</name>
    <dbReference type="NCBI Taxonomy" id="1401063"/>
    <lineage>
        <taxon>Bacteria</taxon>
        <taxon>Bacillati</taxon>
        <taxon>Actinomycetota</taxon>
        <taxon>Actinomycetes</taxon>
        <taxon>Micrococcales</taxon>
        <taxon>Micrococcaceae</taxon>
        <taxon>Pseudoglutamicibacter</taxon>
    </lineage>
</organism>
<sequence length="106" mass="12167">MSMFTQSVELRCDEQGAPSAVLWQGRTWTVCAEPVKWFERRAWWEEDPRAVKGSGPGTVDHLVWQLQVQLNPSSEPQTMYVSQHCATGRWRLINVELPSQPLQRSA</sequence>
<reference evidence="2 3" key="1">
    <citation type="submission" date="2014-07" db="EMBL/GenBank/DDBJ databases">
        <authorList>
            <person name="McCorrison J."/>
            <person name="Sanka R."/>
            <person name="Torralba M."/>
            <person name="Gillis M."/>
            <person name="Haft D.H."/>
            <person name="Methe B."/>
            <person name="Sutton G."/>
            <person name="Nelson K.E."/>
        </authorList>
    </citation>
    <scope>NUCLEOTIDE SEQUENCE [LARGE SCALE GENOMIC DNA]</scope>
    <source>
        <strain evidence="2 3">DNF00011</strain>
    </source>
</reference>
<protein>
    <recommendedName>
        <fullName evidence="1">DUF6504 domain-containing protein</fullName>
    </recommendedName>
</protein>
<proteinExistence type="predicted"/>
<dbReference type="EMBL" id="JRNH01000011">
    <property type="protein sequence ID" value="KGF20800.1"/>
    <property type="molecule type" value="Genomic_DNA"/>
</dbReference>
<comment type="caution">
    <text evidence="2">The sequence shown here is derived from an EMBL/GenBank/DDBJ whole genome shotgun (WGS) entry which is preliminary data.</text>
</comment>
<gene>
    <name evidence="2" type="ORF">HMPREF2128_03530</name>
</gene>
<name>A0A095YEJ0_9MICC</name>
<accession>A0A095YEJ0</accession>
<dbReference type="InterPro" id="IPR045443">
    <property type="entry name" value="DUF6504"/>
</dbReference>
<dbReference type="Pfam" id="PF20114">
    <property type="entry name" value="DUF6504"/>
    <property type="match status" value="1"/>
</dbReference>
<evidence type="ECO:0000259" key="1">
    <source>
        <dbReference type="Pfam" id="PF20114"/>
    </source>
</evidence>
<feature type="domain" description="DUF6504" evidence="1">
    <location>
        <begin position="10"/>
        <end position="95"/>
    </location>
</feature>